<proteinExistence type="inferred from homology"/>
<evidence type="ECO:0000313" key="6">
    <source>
        <dbReference type="EMBL" id="SOC47449.1"/>
    </source>
</evidence>
<evidence type="ECO:0000256" key="3">
    <source>
        <dbReference type="SAM" id="MobiDB-lite"/>
    </source>
</evidence>
<dbReference type="SUPFAM" id="SSF53955">
    <property type="entry name" value="Lysozyme-like"/>
    <property type="match status" value="1"/>
</dbReference>
<dbReference type="PANTHER" id="PTHR37423:SF2">
    <property type="entry name" value="MEMBRANE-BOUND LYTIC MUREIN TRANSGLYCOSYLASE C"/>
    <property type="match status" value="1"/>
</dbReference>
<comment type="similarity">
    <text evidence="2">Belongs to the virb1 family.</text>
</comment>
<organism evidence="6 7">
    <name type="scientific">Rhizobium subbaraonis</name>
    <dbReference type="NCBI Taxonomy" id="908946"/>
    <lineage>
        <taxon>Bacteria</taxon>
        <taxon>Pseudomonadati</taxon>
        <taxon>Pseudomonadota</taxon>
        <taxon>Alphaproteobacteria</taxon>
        <taxon>Hyphomicrobiales</taxon>
        <taxon>Rhizobiaceae</taxon>
        <taxon>Rhizobium/Agrobacterium group</taxon>
        <taxon>Rhizobium</taxon>
    </lineage>
</organism>
<feature type="compositionally biased region" description="Polar residues" evidence="3">
    <location>
        <begin position="234"/>
        <end position="243"/>
    </location>
</feature>
<protein>
    <submittedName>
        <fullName evidence="6">Transglycosylase-like protein with SLT domain</fullName>
    </submittedName>
</protein>
<feature type="signal peptide" evidence="4">
    <location>
        <begin position="1"/>
        <end position="34"/>
    </location>
</feature>
<keyword evidence="4" id="KW-0732">Signal</keyword>
<evidence type="ECO:0000259" key="5">
    <source>
        <dbReference type="Pfam" id="PF01464"/>
    </source>
</evidence>
<dbReference type="Proteomes" id="UP000219167">
    <property type="component" value="Unassembled WGS sequence"/>
</dbReference>
<dbReference type="RefSeq" id="WP_097142988.1">
    <property type="nucleotide sequence ID" value="NZ_OBQD01000030.1"/>
</dbReference>
<accession>A0A285V044</accession>
<dbReference type="InterPro" id="IPR023346">
    <property type="entry name" value="Lysozyme-like_dom_sf"/>
</dbReference>
<evidence type="ECO:0000256" key="1">
    <source>
        <dbReference type="ARBA" id="ARBA00007734"/>
    </source>
</evidence>
<dbReference type="InterPro" id="IPR008258">
    <property type="entry name" value="Transglycosylase_SLT_dom_1"/>
</dbReference>
<evidence type="ECO:0000313" key="7">
    <source>
        <dbReference type="Proteomes" id="UP000219167"/>
    </source>
</evidence>
<dbReference type="PANTHER" id="PTHR37423">
    <property type="entry name" value="SOLUBLE LYTIC MUREIN TRANSGLYCOSYLASE-RELATED"/>
    <property type="match status" value="1"/>
</dbReference>
<dbReference type="Pfam" id="PF01464">
    <property type="entry name" value="SLT"/>
    <property type="match status" value="1"/>
</dbReference>
<dbReference type="OrthoDB" id="9801695at2"/>
<feature type="chain" id="PRO_5012831964" evidence="4">
    <location>
        <begin position="35"/>
        <end position="256"/>
    </location>
</feature>
<sequence>MVAIEHRARVGRLAVVRRRILPLLLSGLTFAAPAACPALAQSLPATRVAIADPHAAHIAEASQRFAIPQAWIVAVKRAESHDDVRAVSPAGALGLMQIMPDTWAELRARYRLGRDPFDPRDNIIAGTAYLREMLDRYGTVPAMLAAYNAGPARYDEHLATGRALPAETRAYVALLAPALDAVAPSDRPRTALQPPADWREAPLFVARAGDRQPSDDRAADRSPGNLHPSVPAQDDSTAGSQTVPIFLARREGDGPR</sequence>
<dbReference type="Gene3D" id="1.10.530.10">
    <property type="match status" value="1"/>
</dbReference>
<comment type="similarity">
    <text evidence="1">Belongs to the transglycosylase Slt family.</text>
</comment>
<keyword evidence="7" id="KW-1185">Reference proteome</keyword>
<evidence type="ECO:0000256" key="2">
    <source>
        <dbReference type="ARBA" id="ARBA00009387"/>
    </source>
</evidence>
<evidence type="ECO:0000256" key="4">
    <source>
        <dbReference type="SAM" id="SignalP"/>
    </source>
</evidence>
<feature type="domain" description="Transglycosylase SLT" evidence="5">
    <location>
        <begin position="58"/>
        <end position="160"/>
    </location>
</feature>
<gene>
    <name evidence="6" type="ORF">SAMN05892877_13011</name>
</gene>
<feature type="compositionally biased region" description="Basic and acidic residues" evidence="3">
    <location>
        <begin position="208"/>
        <end position="220"/>
    </location>
</feature>
<dbReference type="EMBL" id="OBQD01000030">
    <property type="protein sequence ID" value="SOC47449.1"/>
    <property type="molecule type" value="Genomic_DNA"/>
</dbReference>
<name>A0A285V044_9HYPH</name>
<dbReference type="AlphaFoldDB" id="A0A285V044"/>
<feature type="region of interest" description="Disordered" evidence="3">
    <location>
        <begin position="206"/>
        <end position="256"/>
    </location>
</feature>
<reference evidence="6 7" key="1">
    <citation type="submission" date="2017-08" db="EMBL/GenBank/DDBJ databases">
        <authorList>
            <person name="de Groot N.N."/>
        </authorList>
    </citation>
    <scope>NUCLEOTIDE SEQUENCE [LARGE SCALE GENOMIC DNA]</scope>
    <source>
        <strain evidence="6 7">JC85</strain>
    </source>
</reference>
<dbReference type="CDD" id="cd00254">
    <property type="entry name" value="LT-like"/>
    <property type="match status" value="1"/>
</dbReference>